<dbReference type="Gene3D" id="3.30.1330.60">
    <property type="entry name" value="OmpA-like domain"/>
    <property type="match status" value="1"/>
</dbReference>
<evidence type="ECO:0000256" key="7">
    <source>
        <dbReference type="SAM" id="Coils"/>
    </source>
</evidence>
<dbReference type="InterPro" id="IPR025713">
    <property type="entry name" value="MotB-like_N_dom"/>
</dbReference>
<evidence type="ECO:0000259" key="9">
    <source>
        <dbReference type="PROSITE" id="PS51123"/>
    </source>
</evidence>
<keyword evidence="7" id="KW-0175">Coiled coil</keyword>
<dbReference type="Pfam" id="PF13677">
    <property type="entry name" value="MotB_plug"/>
    <property type="match status" value="1"/>
</dbReference>
<dbReference type="EMBL" id="MN079208">
    <property type="protein sequence ID" value="QEA07157.1"/>
    <property type="molecule type" value="Genomic_DNA"/>
</dbReference>
<sequence>MIGDAPTRRQKRQAMPPGAPQWMATFADLATILLSFFVLLLSFSEMDVEKYKQVAGSMRNAFGVQRIEFASDVPKGTSFVQQEFETGQPQKTSIDRLRQITSSAQRRNLTRLDEQLPIPVEERQRGLKEQAQAKQNAKVEENLKRLRALLAEEIKQGLVEVKRAGTRIIIRIRERGSFPTGSDRLIKPFKPVVEKIATALGETAGGVTVAGHTDNVPIDNDRFRSNWALSAARAVTMYHRLVTAADLDPKRFTVEGHADTRPVASNDTPEGRAQNRRVEVILEHGGSGEIERSIDALLGLKGGGKPDEPSSTTGQ</sequence>
<comment type="similarity">
    <text evidence="2">Belongs to the MotB family.</text>
</comment>
<feature type="coiled-coil region" evidence="7">
    <location>
        <begin position="129"/>
        <end position="156"/>
    </location>
</feature>
<dbReference type="AlphaFoldDB" id="A0A5B8RJU0"/>
<accession>A0A5B8RJU0</accession>
<dbReference type="GO" id="GO:0005886">
    <property type="term" value="C:plasma membrane"/>
    <property type="evidence" value="ECO:0007669"/>
    <property type="project" value="UniProtKB-SubCell"/>
</dbReference>
<reference evidence="10" key="1">
    <citation type="submission" date="2019-06" db="EMBL/GenBank/DDBJ databases">
        <authorList>
            <person name="Murdoch R.W."/>
            <person name="Fathepure B."/>
        </authorList>
    </citation>
    <scope>NUCLEOTIDE SEQUENCE</scope>
</reference>
<evidence type="ECO:0000256" key="8">
    <source>
        <dbReference type="SAM" id="Phobius"/>
    </source>
</evidence>
<dbReference type="InterPro" id="IPR036737">
    <property type="entry name" value="OmpA-like_sf"/>
</dbReference>
<protein>
    <submittedName>
        <fullName evidence="10">Motility protein B</fullName>
    </submittedName>
</protein>
<dbReference type="CDD" id="cd07185">
    <property type="entry name" value="OmpA_C-like"/>
    <property type="match status" value="1"/>
</dbReference>
<keyword evidence="5 8" id="KW-1133">Transmembrane helix</keyword>
<dbReference type="Pfam" id="PF00691">
    <property type="entry name" value="OmpA"/>
    <property type="match status" value="1"/>
</dbReference>
<feature type="domain" description="OmpA-like" evidence="9">
    <location>
        <begin position="165"/>
        <end position="286"/>
    </location>
</feature>
<dbReference type="PROSITE" id="PS51123">
    <property type="entry name" value="OMPA_2"/>
    <property type="match status" value="1"/>
</dbReference>
<dbReference type="PANTHER" id="PTHR30329:SF21">
    <property type="entry name" value="LIPOPROTEIN YIAD-RELATED"/>
    <property type="match status" value="1"/>
</dbReference>
<keyword evidence="4 8" id="KW-0812">Transmembrane</keyword>
<evidence type="ECO:0000256" key="4">
    <source>
        <dbReference type="ARBA" id="ARBA00022692"/>
    </source>
</evidence>
<feature type="transmembrane region" description="Helical" evidence="8">
    <location>
        <begin position="22"/>
        <end position="43"/>
    </location>
</feature>
<dbReference type="InterPro" id="IPR050330">
    <property type="entry name" value="Bact_OuterMem_StrucFunc"/>
</dbReference>
<name>A0A5B8RJU0_9ZZZZ</name>
<evidence type="ECO:0000256" key="2">
    <source>
        <dbReference type="ARBA" id="ARBA00008914"/>
    </source>
</evidence>
<comment type="subcellular location">
    <subcellularLocation>
        <location evidence="1">Cell membrane</location>
        <topology evidence="1">Single-pass membrane protein</topology>
    </subcellularLocation>
</comment>
<proteinExistence type="inferred from homology"/>
<keyword evidence="6 8" id="KW-0472">Membrane</keyword>
<gene>
    <name evidence="10" type="primary">motB</name>
    <name evidence="10" type="ORF">KBTEX_03502</name>
</gene>
<keyword evidence="3" id="KW-1003">Cell membrane</keyword>
<dbReference type="InterPro" id="IPR006665">
    <property type="entry name" value="OmpA-like"/>
</dbReference>
<evidence type="ECO:0000256" key="1">
    <source>
        <dbReference type="ARBA" id="ARBA00004162"/>
    </source>
</evidence>
<evidence type="ECO:0000256" key="6">
    <source>
        <dbReference type="ARBA" id="ARBA00023136"/>
    </source>
</evidence>
<evidence type="ECO:0000256" key="3">
    <source>
        <dbReference type="ARBA" id="ARBA00022475"/>
    </source>
</evidence>
<evidence type="ECO:0000313" key="10">
    <source>
        <dbReference type="EMBL" id="QEA07157.1"/>
    </source>
</evidence>
<dbReference type="SUPFAM" id="SSF103088">
    <property type="entry name" value="OmpA-like"/>
    <property type="match status" value="1"/>
</dbReference>
<dbReference type="InterPro" id="IPR017733">
    <property type="entry name" value="OmpA-like_dom_proteobacteria"/>
</dbReference>
<organism evidence="10">
    <name type="scientific">uncultured organism</name>
    <dbReference type="NCBI Taxonomy" id="155900"/>
    <lineage>
        <taxon>unclassified sequences</taxon>
        <taxon>environmental samples</taxon>
    </lineage>
</organism>
<dbReference type="NCBIfam" id="NF006508">
    <property type="entry name" value="PRK08944.1"/>
    <property type="match status" value="1"/>
</dbReference>
<dbReference type="NCBIfam" id="TIGR03350">
    <property type="entry name" value="type_VI_ompA"/>
    <property type="match status" value="1"/>
</dbReference>
<evidence type="ECO:0000256" key="5">
    <source>
        <dbReference type="ARBA" id="ARBA00022989"/>
    </source>
</evidence>
<dbReference type="PANTHER" id="PTHR30329">
    <property type="entry name" value="STATOR ELEMENT OF FLAGELLAR MOTOR COMPLEX"/>
    <property type="match status" value="1"/>
</dbReference>